<dbReference type="AlphaFoldDB" id="A0AAV9Z850"/>
<feature type="region of interest" description="Disordered" evidence="1">
    <location>
        <begin position="95"/>
        <end position="115"/>
    </location>
</feature>
<evidence type="ECO:0000313" key="5">
    <source>
        <dbReference type="Proteomes" id="UP001362999"/>
    </source>
</evidence>
<gene>
    <name evidence="4" type="ORF">R3P38DRAFT_2554121</name>
    <name evidence="3" type="ORF">R3P38DRAFT_2584214</name>
</gene>
<evidence type="ECO:0000313" key="3">
    <source>
        <dbReference type="EMBL" id="KAK6974465.1"/>
    </source>
</evidence>
<keyword evidence="5" id="KW-1185">Reference proteome</keyword>
<protein>
    <recommendedName>
        <fullName evidence="2">Integrase core domain-containing protein</fullName>
    </recommendedName>
</protein>
<feature type="domain" description="Integrase core" evidence="2">
    <location>
        <begin position="2"/>
        <end position="67"/>
    </location>
</feature>
<evidence type="ECO:0000259" key="2">
    <source>
        <dbReference type="Pfam" id="PF24764"/>
    </source>
</evidence>
<dbReference type="EMBL" id="JAWWNJ010000184">
    <property type="protein sequence ID" value="KAK6974465.1"/>
    <property type="molecule type" value="Genomic_DNA"/>
</dbReference>
<accession>A0AAV9Z850</accession>
<comment type="caution">
    <text evidence="3">The sequence shown here is derived from an EMBL/GenBank/DDBJ whole genome shotgun (WGS) entry which is preliminary data.</text>
</comment>
<proteinExistence type="predicted"/>
<reference evidence="3 5" key="1">
    <citation type="journal article" date="2024" name="J Genomics">
        <title>Draft genome sequencing and assembly of Favolaschia claudopus CIRM-BRFM 2984 isolated from oak limbs.</title>
        <authorList>
            <person name="Navarro D."/>
            <person name="Drula E."/>
            <person name="Chaduli D."/>
            <person name="Cazenave R."/>
            <person name="Ahrendt S."/>
            <person name="Wang J."/>
            <person name="Lipzen A."/>
            <person name="Daum C."/>
            <person name="Barry K."/>
            <person name="Grigoriev I.V."/>
            <person name="Favel A."/>
            <person name="Rosso M.N."/>
            <person name="Martin F."/>
        </authorList>
    </citation>
    <scope>NUCLEOTIDE SEQUENCE [LARGE SCALE GENOMIC DNA]</scope>
    <source>
        <strain evidence="3 5">CIRM-BRFM 2984</strain>
    </source>
</reference>
<dbReference type="EMBL" id="JAWWNJ010000072">
    <property type="protein sequence ID" value="KAK7007064.1"/>
    <property type="molecule type" value="Genomic_DNA"/>
</dbReference>
<dbReference type="Pfam" id="PF24764">
    <property type="entry name" value="rva_4"/>
    <property type="match status" value="1"/>
</dbReference>
<evidence type="ECO:0000313" key="4">
    <source>
        <dbReference type="EMBL" id="KAK7007064.1"/>
    </source>
</evidence>
<sequence>AFFYRLEALHKLDRTNAKHLWLLYRLFLGMINHDCTQFQIQWNAHPISGAGHDRSPNDMFLLGGLENGVYVPTDACAGVNPDVIAELYGTHGNVMQKGDGETGTGQLDDEDVPGVGEDLEVDQEDWEDMIDEVEAANAHHFHHEPVPVPKHQNPFDDEDFATFDAALHEANRVHLIPPGYGLLREEWEGEMYPAFEIIKSGRKGSKELRVALPDSIRRPRAELWGRALAFIDRLTYMDEDSEAESSSESE</sequence>
<dbReference type="Proteomes" id="UP001362999">
    <property type="component" value="Unassembled WGS sequence"/>
</dbReference>
<dbReference type="InterPro" id="IPR058913">
    <property type="entry name" value="Integrase_dom_put"/>
</dbReference>
<feature type="non-terminal residue" evidence="3">
    <location>
        <position position="1"/>
    </location>
</feature>
<name>A0AAV9Z850_9AGAR</name>
<organism evidence="3 5">
    <name type="scientific">Favolaschia claudopus</name>
    <dbReference type="NCBI Taxonomy" id="2862362"/>
    <lineage>
        <taxon>Eukaryota</taxon>
        <taxon>Fungi</taxon>
        <taxon>Dikarya</taxon>
        <taxon>Basidiomycota</taxon>
        <taxon>Agaricomycotina</taxon>
        <taxon>Agaricomycetes</taxon>
        <taxon>Agaricomycetidae</taxon>
        <taxon>Agaricales</taxon>
        <taxon>Marasmiineae</taxon>
        <taxon>Mycenaceae</taxon>
        <taxon>Favolaschia</taxon>
    </lineage>
</organism>
<evidence type="ECO:0000256" key="1">
    <source>
        <dbReference type="SAM" id="MobiDB-lite"/>
    </source>
</evidence>